<dbReference type="FunFam" id="1.10.630.10:FF:000039">
    <property type="entry name" value="Cytochrome P450"/>
    <property type="match status" value="1"/>
</dbReference>
<dbReference type="InterPro" id="IPR001128">
    <property type="entry name" value="Cyt_P450"/>
</dbReference>
<keyword evidence="8 13" id="KW-0560">Oxidoreductase</keyword>
<reference evidence="14" key="1">
    <citation type="journal article" date="2017" name="Nature">
        <title>The genome of Chenopodium quinoa.</title>
        <authorList>
            <person name="Jarvis D.E."/>
            <person name="Ho Y.S."/>
            <person name="Lightfoot D.J."/>
            <person name="Schmoeckel S.M."/>
            <person name="Li B."/>
            <person name="Borm T.J.A."/>
            <person name="Ohyanagi H."/>
            <person name="Mineta K."/>
            <person name="Michell C.T."/>
            <person name="Saber N."/>
            <person name="Kharbatia N.M."/>
            <person name="Rupper R.R."/>
            <person name="Sharp A.R."/>
            <person name="Dally N."/>
            <person name="Boughton B.A."/>
            <person name="Woo Y.H."/>
            <person name="Gao G."/>
            <person name="Schijlen E.G.W.M."/>
            <person name="Guo X."/>
            <person name="Momin A.A."/>
            <person name="Negrao S."/>
            <person name="Al-Babili S."/>
            <person name="Gehring C."/>
            <person name="Roessner U."/>
            <person name="Jung C."/>
            <person name="Murphy K."/>
            <person name="Arold S.T."/>
            <person name="Gojobori T."/>
            <person name="van der Linden C.G."/>
            <person name="van Loo E.N."/>
            <person name="Jellen E.N."/>
            <person name="Maughan P.J."/>
            <person name="Tester M."/>
        </authorList>
    </citation>
    <scope>NUCLEOTIDE SEQUENCE [LARGE SCALE GENOMIC DNA]</scope>
    <source>
        <strain evidence="14">cv. PI 614886</strain>
    </source>
</reference>
<evidence type="ECO:0000256" key="2">
    <source>
        <dbReference type="ARBA" id="ARBA00004167"/>
    </source>
</evidence>
<dbReference type="EnsemblPlants" id="AUR62031689-RA">
    <property type="protein sequence ID" value="AUR62031689-RA:cds"/>
    <property type="gene ID" value="AUR62031689"/>
</dbReference>
<dbReference type="Gramene" id="AUR62031689-RA">
    <property type="protein sequence ID" value="AUR62031689-RA:cds"/>
    <property type="gene ID" value="AUR62031689"/>
</dbReference>
<dbReference type="AlphaFoldDB" id="A0A803ML77"/>
<evidence type="ECO:0000256" key="1">
    <source>
        <dbReference type="ARBA" id="ARBA00001971"/>
    </source>
</evidence>
<name>A0A803ML77_CHEQI</name>
<keyword evidence="6 12" id="KW-0479">Metal-binding</keyword>
<evidence type="ECO:0000256" key="10">
    <source>
        <dbReference type="ARBA" id="ARBA00023033"/>
    </source>
</evidence>
<dbReference type="PANTHER" id="PTHR47944:SF10">
    <property type="entry name" value="CYTOCHROME P450 98A9"/>
    <property type="match status" value="1"/>
</dbReference>
<dbReference type="GO" id="GO:0020037">
    <property type="term" value="F:heme binding"/>
    <property type="evidence" value="ECO:0007669"/>
    <property type="project" value="InterPro"/>
</dbReference>
<dbReference type="GO" id="GO:0016020">
    <property type="term" value="C:membrane"/>
    <property type="evidence" value="ECO:0007669"/>
    <property type="project" value="UniProtKB-SubCell"/>
</dbReference>
<keyword evidence="10 13" id="KW-0503">Monooxygenase</keyword>
<reference evidence="14" key="2">
    <citation type="submission" date="2021-03" db="UniProtKB">
        <authorList>
            <consortium name="EnsemblPlants"/>
        </authorList>
    </citation>
    <scope>IDENTIFICATION</scope>
</reference>
<sequence>MDSIYQLSLSILFLVISYQIFKKLTIRLPPGPCPRPIVGNFYDIKLHKFECFTGWAQHYGPIFSVWFGSSLNVVISNSELAREVFKENDQQLADRCRSRSIAKFSKNGKGLLWADYEPYYVKVKNICVVELFSPKRLEALRPIREDEVTAMVESIFKDCTNPVNRSKSLVVKKYLEAATFNNITRLVFGKRFEDADGVMSEQGLEIKATLANRLKLIESESKAVSEHIRWFRWLFPLDRKAFAKHVARRDALTLQIMEEHSLAHQKSCETAKQSFIDALVTLQEKYDLSDDTITSILWDMVIMGMDTIATSVEWAMAELIKDSRLQKKAQIEMDQVIGSDRIITEWDFSNLPYLRCIAKEALRLHPPTPFLLPHKANSHVKLGGYDIPKDSNVHVNISAIARDPAVWKNPLEFRPERFMEEDVDMKGHDYRLLPFGAGRRVCPGAQYGLNLVTSMLGHLLHHYNWTPADGLMPEDIDMEENMELVAQMRTPLQAIVAPRLPDHLYKRVVVDL</sequence>
<dbReference type="Gene3D" id="1.10.630.10">
    <property type="entry name" value="Cytochrome P450"/>
    <property type="match status" value="1"/>
</dbReference>
<evidence type="ECO:0000313" key="15">
    <source>
        <dbReference type="Proteomes" id="UP000596660"/>
    </source>
</evidence>
<evidence type="ECO:0000256" key="12">
    <source>
        <dbReference type="PIRSR" id="PIRSR602401-1"/>
    </source>
</evidence>
<evidence type="ECO:0000256" key="7">
    <source>
        <dbReference type="ARBA" id="ARBA00022989"/>
    </source>
</evidence>
<dbReference type="GO" id="GO:0016705">
    <property type="term" value="F:oxidoreductase activity, acting on paired donors, with incorporation or reduction of molecular oxygen"/>
    <property type="evidence" value="ECO:0007669"/>
    <property type="project" value="InterPro"/>
</dbReference>
<dbReference type="GO" id="GO:0004497">
    <property type="term" value="F:monooxygenase activity"/>
    <property type="evidence" value="ECO:0007669"/>
    <property type="project" value="UniProtKB-KW"/>
</dbReference>
<accession>A0A803ML77</accession>
<dbReference type="InterPro" id="IPR036396">
    <property type="entry name" value="Cyt_P450_sf"/>
</dbReference>
<evidence type="ECO:0000256" key="13">
    <source>
        <dbReference type="RuleBase" id="RU000461"/>
    </source>
</evidence>
<comment type="subcellular location">
    <subcellularLocation>
        <location evidence="2">Membrane</location>
        <topology evidence="2">Single-pass membrane protein</topology>
    </subcellularLocation>
</comment>
<protein>
    <recommendedName>
        <fullName evidence="16">Cytochrome P450</fullName>
    </recommendedName>
</protein>
<dbReference type="InterPro" id="IPR017972">
    <property type="entry name" value="Cyt_P450_CS"/>
</dbReference>
<keyword evidence="11" id="KW-0472">Membrane</keyword>
<keyword evidence="7" id="KW-1133">Transmembrane helix</keyword>
<comment type="cofactor">
    <cofactor evidence="1 12">
        <name>heme</name>
        <dbReference type="ChEBI" id="CHEBI:30413"/>
    </cofactor>
</comment>
<proteinExistence type="inferred from homology"/>
<evidence type="ECO:0000256" key="4">
    <source>
        <dbReference type="ARBA" id="ARBA00022617"/>
    </source>
</evidence>
<dbReference type="OMA" id="HEPTYMG"/>
<evidence type="ECO:0000256" key="6">
    <source>
        <dbReference type="ARBA" id="ARBA00022723"/>
    </source>
</evidence>
<evidence type="ECO:0000256" key="5">
    <source>
        <dbReference type="ARBA" id="ARBA00022692"/>
    </source>
</evidence>
<keyword evidence="4 12" id="KW-0349">Heme</keyword>
<dbReference type="PRINTS" id="PR00385">
    <property type="entry name" value="P450"/>
</dbReference>
<dbReference type="Pfam" id="PF00067">
    <property type="entry name" value="p450"/>
    <property type="match status" value="1"/>
</dbReference>
<feature type="binding site" description="axial binding residue" evidence="12">
    <location>
        <position position="442"/>
    </location>
    <ligand>
        <name>heme</name>
        <dbReference type="ChEBI" id="CHEBI:30413"/>
    </ligand>
    <ligandPart>
        <name>Fe</name>
        <dbReference type="ChEBI" id="CHEBI:18248"/>
    </ligandPart>
</feature>
<evidence type="ECO:0000313" key="14">
    <source>
        <dbReference type="EnsemblPlants" id="AUR62031689-RA:cds"/>
    </source>
</evidence>
<evidence type="ECO:0000256" key="9">
    <source>
        <dbReference type="ARBA" id="ARBA00023004"/>
    </source>
</evidence>
<dbReference type="SUPFAM" id="SSF48264">
    <property type="entry name" value="Cytochrome P450"/>
    <property type="match status" value="1"/>
</dbReference>
<comment type="similarity">
    <text evidence="3 13">Belongs to the cytochrome P450 family.</text>
</comment>
<dbReference type="PROSITE" id="PS00086">
    <property type="entry name" value="CYTOCHROME_P450"/>
    <property type="match status" value="1"/>
</dbReference>
<evidence type="ECO:0008006" key="16">
    <source>
        <dbReference type="Google" id="ProtNLM"/>
    </source>
</evidence>
<keyword evidence="15" id="KW-1185">Reference proteome</keyword>
<keyword evidence="5" id="KW-0812">Transmembrane</keyword>
<dbReference type="PRINTS" id="PR00463">
    <property type="entry name" value="EP450I"/>
</dbReference>
<organism evidence="14 15">
    <name type="scientific">Chenopodium quinoa</name>
    <name type="common">Quinoa</name>
    <dbReference type="NCBI Taxonomy" id="63459"/>
    <lineage>
        <taxon>Eukaryota</taxon>
        <taxon>Viridiplantae</taxon>
        <taxon>Streptophyta</taxon>
        <taxon>Embryophyta</taxon>
        <taxon>Tracheophyta</taxon>
        <taxon>Spermatophyta</taxon>
        <taxon>Magnoliopsida</taxon>
        <taxon>eudicotyledons</taxon>
        <taxon>Gunneridae</taxon>
        <taxon>Pentapetalae</taxon>
        <taxon>Caryophyllales</taxon>
        <taxon>Chenopodiaceae</taxon>
        <taxon>Chenopodioideae</taxon>
        <taxon>Atripliceae</taxon>
        <taxon>Chenopodium</taxon>
    </lineage>
</organism>
<evidence type="ECO:0000256" key="3">
    <source>
        <dbReference type="ARBA" id="ARBA00010617"/>
    </source>
</evidence>
<keyword evidence="9 12" id="KW-0408">Iron</keyword>
<dbReference type="PANTHER" id="PTHR47944">
    <property type="entry name" value="CYTOCHROME P450 98A9"/>
    <property type="match status" value="1"/>
</dbReference>
<dbReference type="InterPro" id="IPR002401">
    <property type="entry name" value="Cyt_P450_E_grp-I"/>
</dbReference>
<dbReference type="SMR" id="A0A803ML77"/>
<dbReference type="GO" id="GO:0005506">
    <property type="term" value="F:iron ion binding"/>
    <property type="evidence" value="ECO:0007669"/>
    <property type="project" value="InterPro"/>
</dbReference>
<dbReference type="Proteomes" id="UP000596660">
    <property type="component" value="Unplaced"/>
</dbReference>
<evidence type="ECO:0000256" key="11">
    <source>
        <dbReference type="ARBA" id="ARBA00023136"/>
    </source>
</evidence>
<evidence type="ECO:0000256" key="8">
    <source>
        <dbReference type="ARBA" id="ARBA00023002"/>
    </source>
</evidence>